<dbReference type="Pfam" id="PF07929">
    <property type="entry name" value="PRiA4_ORF3"/>
    <property type="match status" value="1"/>
</dbReference>
<dbReference type="SUPFAM" id="SSF159941">
    <property type="entry name" value="MM3350-like"/>
    <property type="match status" value="1"/>
</dbReference>
<sequence length="375" mass="43842">MLIQCTKKLLNQLKVKPEPGIEEEALFSWHTNIITVNRRKTVVLVNDKNRYSIVLYGLKAKDLKEFDQHIREVVRRTLEEEYIKDDLVEKFINNSGDIVYAKTRNRSLVSRMNESCRLVEFYSELLDESSIYQPALSKSISQMMVGDGEGGYIDPNEEFYQDLEALSGENIFSCQAAVIMISLALEKEKVWRRLVVPVNISFAKLHQVIQAAFGWKDYHLHEFYIYGEEKTDISNINHSGYHKDGLRPIICLIGSEEDLEYQDDYVKMKLEKGIRLSKYLPARIKYNYDFGDNWQHYLEVEEIIDDYSYNYPQCLTGEGNTPPEDVGGKYGYQKFLEIIADPDHPDYDSMMDWGQSQGYKEFDLEEVNKAIKRRY</sequence>
<name>A0A8A7K6R5_9FIRM</name>
<dbReference type="AlphaFoldDB" id="A0A8A7K6R5"/>
<dbReference type="Gene3D" id="3.10.290.30">
    <property type="entry name" value="MM3350-like"/>
    <property type="match status" value="1"/>
</dbReference>
<dbReference type="KEGG" id="ifn:GM661_05125"/>
<dbReference type="PANTHER" id="PTHR41878">
    <property type="entry name" value="LEXA REPRESSOR-RELATED"/>
    <property type="match status" value="1"/>
</dbReference>
<keyword evidence="4" id="KW-1185">Reference proteome</keyword>
<protein>
    <submittedName>
        <fullName evidence="3">Plasmid pRiA4b ORF-3 family protein</fullName>
    </submittedName>
</protein>
<dbReference type="InterPro" id="IPR024047">
    <property type="entry name" value="MM3350-like_sf"/>
</dbReference>
<feature type="domain" description="DUF6933" evidence="2">
    <location>
        <begin position="2"/>
        <end position="158"/>
    </location>
</feature>
<accession>A0A8A7K6R5</accession>
<dbReference type="InterPro" id="IPR053864">
    <property type="entry name" value="DUF6933"/>
</dbReference>
<proteinExistence type="predicted"/>
<dbReference type="RefSeq" id="WP_230869034.1">
    <property type="nucleotide sequence ID" value="NZ_CP046640.1"/>
</dbReference>
<evidence type="ECO:0000313" key="3">
    <source>
        <dbReference type="EMBL" id="QTL97406.1"/>
    </source>
</evidence>
<dbReference type="EMBL" id="CP046640">
    <property type="protein sequence ID" value="QTL97406.1"/>
    <property type="molecule type" value="Genomic_DNA"/>
</dbReference>
<dbReference type="Pfam" id="PF22016">
    <property type="entry name" value="DUF6933"/>
    <property type="match status" value="1"/>
</dbReference>
<dbReference type="Proteomes" id="UP000665020">
    <property type="component" value="Chromosome"/>
</dbReference>
<reference evidence="3" key="1">
    <citation type="submission" date="2019-12" db="EMBL/GenBank/DDBJ databases">
        <authorList>
            <person name="zhang j."/>
            <person name="sun C.M."/>
        </authorList>
    </citation>
    <scope>NUCLEOTIDE SEQUENCE</scope>
    <source>
        <strain evidence="3">NS-1</strain>
    </source>
</reference>
<feature type="domain" description="Plasmid pRiA4b Orf3-like" evidence="1">
    <location>
        <begin position="176"/>
        <end position="368"/>
    </location>
</feature>
<evidence type="ECO:0000259" key="2">
    <source>
        <dbReference type="Pfam" id="PF22016"/>
    </source>
</evidence>
<evidence type="ECO:0000313" key="4">
    <source>
        <dbReference type="Proteomes" id="UP000665020"/>
    </source>
</evidence>
<evidence type="ECO:0000259" key="1">
    <source>
        <dbReference type="Pfam" id="PF07929"/>
    </source>
</evidence>
<dbReference type="PANTHER" id="PTHR41878:SF1">
    <property type="entry name" value="TNPR PROTEIN"/>
    <property type="match status" value="1"/>
</dbReference>
<dbReference type="InterPro" id="IPR012912">
    <property type="entry name" value="Plasmid_pRiA4b_Orf3-like"/>
</dbReference>
<organism evidence="3 4">
    <name type="scientific">Iocasia fonsfrigidae</name>
    <dbReference type="NCBI Taxonomy" id="2682810"/>
    <lineage>
        <taxon>Bacteria</taxon>
        <taxon>Bacillati</taxon>
        <taxon>Bacillota</taxon>
        <taxon>Clostridia</taxon>
        <taxon>Halanaerobiales</taxon>
        <taxon>Halanaerobiaceae</taxon>
        <taxon>Iocasia</taxon>
    </lineage>
</organism>
<gene>
    <name evidence="3" type="ORF">GM661_05125</name>
</gene>